<organism evidence="1 2">
    <name type="scientific">Phytophthora aleatoria</name>
    <dbReference type="NCBI Taxonomy" id="2496075"/>
    <lineage>
        <taxon>Eukaryota</taxon>
        <taxon>Sar</taxon>
        <taxon>Stramenopiles</taxon>
        <taxon>Oomycota</taxon>
        <taxon>Peronosporomycetes</taxon>
        <taxon>Peronosporales</taxon>
        <taxon>Peronosporaceae</taxon>
        <taxon>Phytophthora</taxon>
    </lineage>
</organism>
<keyword evidence="2" id="KW-1185">Reference proteome</keyword>
<dbReference type="Proteomes" id="UP000709295">
    <property type="component" value="Unassembled WGS sequence"/>
</dbReference>
<proteinExistence type="predicted"/>
<protein>
    <submittedName>
        <fullName evidence="1">Uncharacterized protein</fullName>
    </submittedName>
</protein>
<evidence type="ECO:0000313" key="2">
    <source>
        <dbReference type="Proteomes" id="UP000709295"/>
    </source>
</evidence>
<reference evidence="1" key="1">
    <citation type="submission" date="2021-01" db="EMBL/GenBank/DDBJ databases">
        <title>Phytophthora aleatoria, a newly-described species from Pinus radiata is distinct from Phytophthora cactorum isolates based on comparative genomics.</title>
        <authorList>
            <person name="Mcdougal R."/>
            <person name="Panda P."/>
            <person name="Williams N."/>
            <person name="Studholme D.J."/>
        </authorList>
    </citation>
    <scope>NUCLEOTIDE SEQUENCE</scope>
    <source>
        <strain evidence="1">NZFS 4037</strain>
    </source>
</reference>
<accession>A0A8J5J8E7</accession>
<sequence>MRSWYQPLPLKSSVAKVQTAQGVTKGLMEPVNSGRVQRKLVHQKHRNNVYRQVLGRHYIYLSDGSFQGAIPPCVANKLIGYWPDERSKV</sequence>
<gene>
    <name evidence="1" type="ORF">JG688_00000220</name>
</gene>
<comment type="caution">
    <text evidence="1">The sequence shown here is derived from an EMBL/GenBank/DDBJ whole genome shotgun (WGS) entry which is preliminary data.</text>
</comment>
<evidence type="ECO:0000313" key="1">
    <source>
        <dbReference type="EMBL" id="KAG6977531.1"/>
    </source>
</evidence>
<name>A0A8J5J8E7_9STRA</name>
<dbReference type="AlphaFoldDB" id="A0A8J5J8E7"/>
<dbReference type="EMBL" id="JAENGY010000004">
    <property type="protein sequence ID" value="KAG6977531.1"/>
    <property type="molecule type" value="Genomic_DNA"/>
</dbReference>